<dbReference type="Proteomes" id="UP000070598">
    <property type="component" value="Unassembled WGS sequence"/>
</dbReference>
<organism evidence="1 2">
    <name type="scientific">Carbonactinospora thermoautotrophica</name>
    <dbReference type="NCBI Taxonomy" id="1469144"/>
    <lineage>
        <taxon>Bacteria</taxon>
        <taxon>Bacillati</taxon>
        <taxon>Actinomycetota</taxon>
        <taxon>Actinomycetes</taxon>
        <taxon>Kitasatosporales</taxon>
        <taxon>Carbonactinosporaceae</taxon>
        <taxon>Carbonactinospora</taxon>
    </lineage>
</organism>
<dbReference type="AlphaFoldDB" id="A0A132NIH6"/>
<gene>
    <name evidence="1" type="ORF">TR74_06430</name>
</gene>
<proteinExistence type="predicted"/>
<protein>
    <submittedName>
        <fullName evidence="1">Uncharacterized protein</fullName>
    </submittedName>
</protein>
<accession>A0A132NIH6</accession>
<dbReference type="EMBL" id="JYIK01000667">
    <property type="protein sequence ID" value="KWX09971.1"/>
    <property type="molecule type" value="Genomic_DNA"/>
</dbReference>
<evidence type="ECO:0000313" key="2">
    <source>
        <dbReference type="Proteomes" id="UP000070598"/>
    </source>
</evidence>
<sequence>MSVTRRSRGPSDITPYLALAGLGLLLLVVAGVWVAVAVAAALGHAPAPPANPFTLAIQLAVGQRAWPGPTATVVAAAELLVAAA</sequence>
<reference evidence="2" key="1">
    <citation type="submission" date="2015-02" db="EMBL/GenBank/DDBJ databases">
        <title>Physiological reanalysis, assessment of diazotrophy, and genome sequences of multiple isolates of Streptomyces thermoautotrophicus.</title>
        <authorList>
            <person name="MacKellar D.C."/>
            <person name="Lieber L."/>
            <person name="Norman J."/>
            <person name="Bolger A."/>
            <person name="Tobin C."/>
            <person name="Murray J.W."/>
            <person name="Friesen M."/>
            <person name="Prell J."/>
        </authorList>
    </citation>
    <scope>NUCLEOTIDE SEQUENCE [LARGE SCALE GENOMIC DNA]</scope>
    <source>
        <strain evidence="2">UBT1</strain>
    </source>
</reference>
<name>A0A132NIH6_9ACTN</name>
<comment type="caution">
    <text evidence="1">The sequence shown here is derived from an EMBL/GenBank/DDBJ whole genome shotgun (WGS) entry which is preliminary data.</text>
</comment>
<evidence type="ECO:0000313" key="1">
    <source>
        <dbReference type="EMBL" id="KWX09971.1"/>
    </source>
</evidence>
<feature type="non-terminal residue" evidence="1">
    <location>
        <position position="84"/>
    </location>
</feature>